<dbReference type="Gene3D" id="3.50.30.10">
    <property type="entry name" value="Phosphohistidine domain"/>
    <property type="match status" value="1"/>
</dbReference>
<keyword evidence="8 17" id="KW-0813">Transport</keyword>
<proteinExistence type="inferred from homology"/>
<comment type="subcellular location">
    <subcellularLocation>
        <location evidence="4 17">Cytoplasm</location>
    </subcellularLocation>
</comment>
<feature type="binding site" evidence="19">
    <location>
        <position position="338"/>
    </location>
    <ligand>
        <name>phosphoenolpyruvate</name>
        <dbReference type="ChEBI" id="CHEBI:58702"/>
    </ligand>
</feature>
<evidence type="ECO:0000256" key="4">
    <source>
        <dbReference type="ARBA" id="ARBA00004496"/>
    </source>
</evidence>
<dbReference type="GO" id="GO:0046872">
    <property type="term" value="F:metal ion binding"/>
    <property type="evidence" value="ECO:0007669"/>
    <property type="project" value="UniProtKB-KW"/>
</dbReference>
<dbReference type="InterPro" id="IPR036618">
    <property type="entry name" value="PtsI_HPr-bd_sf"/>
</dbReference>
<dbReference type="PANTHER" id="PTHR46244">
    <property type="entry name" value="PHOSPHOENOLPYRUVATE-PROTEIN PHOSPHOTRANSFERASE"/>
    <property type="match status" value="1"/>
</dbReference>
<evidence type="ECO:0000256" key="15">
    <source>
        <dbReference type="ARBA" id="ARBA00022842"/>
    </source>
</evidence>
<feature type="binding site" evidence="19">
    <location>
        <begin position="460"/>
        <end position="461"/>
    </location>
    <ligand>
        <name>phosphoenolpyruvate</name>
        <dbReference type="ChEBI" id="CHEBI:58702"/>
    </ligand>
</feature>
<dbReference type="SUPFAM" id="SSF51621">
    <property type="entry name" value="Phosphoenolpyruvate/pyruvate domain"/>
    <property type="match status" value="1"/>
</dbReference>
<evidence type="ECO:0000256" key="7">
    <source>
        <dbReference type="ARBA" id="ARBA00016544"/>
    </source>
</evidence>
<comment type="function">
    <text evidence="3 17">General (non sugar-specific) component of the phosphoenolpyruvate-dependent sugar phosphotransferase system (sugar PTS). This major carbohydrate active-transport system catalyzes the phosphorylation of incoming sugar substrates concomitantly with their translocation across the cell membrane. Enzyme I transfers the phosphoryl group from phosphoenolpyruvate (PEP) to the phosphoryl carrier protein (HPr).</text>
</comment>
<dbReference type="InterPro" id="IPR006318">
    <property type="entry name" value="PTS_EI-like"/>
</dbReference>
<evidence type="ECO:0000256" key="2">
    <source>
        <dbReference type="ARBA" id="ARBA00001946"/>
    </source>
</evidence>
<dbReference type="GO" id="GO:0009401">
    <property type="term" value="P:phosphoenolpyruvate-dependent sugar phosphotransferase system"/>
    <property type="evidence" value="ECO:0007669"/>
    <property type="project" value="UniProtKB-KW"/>
</dbReference>
<dbReference type="RefSeq" id="WP_091190013.1">
    <property type="nucleotide sequence ID" value="NZ_FOVE01000002.1"/>
</dbReference>
<evidence type="ECO:0000256" key="13">
    <source>
        <dbReference type="ARBA" id="ARBA00022723"/>
    </source>
</evidence>
<evidence type="ECO:0000256" key="5">
    <source>
        <dbReference type="ARBA" id="ARBA00007837"/>
    </source>
</evidence>
<dbReference type="PRINTS" id="PR01736">
    <property type="entry name" value="PHPHTRNFRASE"/>
</dbReference>
<evidence type="ECO:0000256" key="16">
    <source>
        <dbReference type="ARBA" id="ARBA00033235"/>
    </source>
</evidence>
<feature type="domain" description="PEP-utilising enzyme C-terminal" evidence="22">
    <location>
        <begin position="262"/>
        <end position="545"/>
    </location>
</feature>
<dbReference type="PROSITE" id="PS00370">
    <property type="entry name" value="PEP_ENZYMES_PHOS_SITE"/>
    <property type="match status" value="1"/>
</dbReference>
<evidence type="ECO:0000256" key="17">
    <source>
        <dbReference type="PIRNR" id="PIRNR000732"/>
    </source>
</evidence>
<evidence type="ECO:0000256" key="12">
    <source>
        <dbReference type="ARBA" id="ARBA00022683"/>
    </source>
</evidence>
<dbReference type="EMBL" id="FOVE01000002">
    <property type="protein sequence ID" value="SFN01355.1"/>
    <property type="molecule type" value="Genomic_DNA"/>
</dbReference>
<evidence type="ECO:0000256" key="19">
    <source>
        <dbReference type="PIRSR" id="PIRSR000732-2"/>
    </source>
</evidence>
<keyword evidence="14 17" id="KW-0418">Kinase</keyword>
<dbReference type="STRING" id="83765.SAMN05660284_00237"/>
<evidence type="ECO:0000259" key="21">
    <source>
        <dbReference type="Pfam" id="PF00391"/>
    </source>
</evidence>
<dbReference type="SUPFAM" id="SSF47831">
    <property type="entry name" value="Enzyme I of the PEP:sugar phosphotransferase system HPr-binding (sub)domain"/>
    <property type="match status" value="1"/>
</dbReference>
<dbReference type="Proteomes" id="UP000242869">
    <property type="component" value="Unassembled WGS sequence"/>
</dbReference>
<feature type="active site" description="Proton donor" evidence="18">
    <location>
        <position position="508"/>
    </location>
</feature>
<sequence length="576" mass="64254">MSCLTLQGIGIGGGIAIGHARVMTRTDIEVVHFRIAPDEVQSEIRRFEEAIRQTRKELETLWSSIPENAPTELGAFLSLHIMLLNDHTLSKEPISLIENQHCNAEWALQQQLDVLLAQFDEIEDDYLRERRADVVQVVERVQKALAGHESSAHAAGDGAQNTILVAHDLSPADMVLFKDCNHLAFITDQGGPTSHTAILARSLDLPSVLALRHARSLIREGELLIVDGVNGVVIVNPDDHTLAEYHLRSEEWLGKQKALLDIRTRRPVTRDGIELELFANIELPDDTSDALEYGADGIGLFRSEFLFLREEELPTEDEQFEAYRRVIQAMEGRPVVIRTLDLGKDKIAKWQNQCESANPALGLTGIRLCLAESQIFRTQLRAILRASAYGQVKLLLPMLSQIAEVRATQRHIEEARAQLREENIPFAENIELGGMIEVPAAAIAVAKFLGHLDFISIGTNDLIQYTMAIDRNDDMVSHLHDPLHPAVLQLIGHVIATADRMGKPVAMCGEMAGDPTLSRLLLGLGLRRYSMLPIQLLKVKQQLLTTDLATVRPLVERMLAAEESEQMRDLLLELNR</sequence>
<dbReference type="InterPro" id="IPR000121">
    <property type="entry name" value="PEP_util_C"/>
</dbReference>
<keyword evidence="13 17" id="KW-0479">Metal-binding</keyword>
<dbReference type="OrthoDB" id="9765468at2"/>
<evidence type="ECO:0000313" key="24">
    <source>
        <dbReference type="EMBL" id="SFN01355.1"/>
    </source>
</evidence>
<dbReference type="Gene3D" id="1.10.274.10">
    <property type="entry name" value="PtsI, HPr-binding domain"/>
    <property type="match status" value="1"/>
</dbReference>
<dbReference type="InterPro" id="IPR023151">
    <property type="entry name" value="PEP_util_CS"/>
</dbReference>
<dbReference type="InterPro" id="IPR040442">
    <property type="entry name" value="Pyrv_kinase-like_dom_sf"/>
</dbReference>
<dbReference type="InterPro" id="IPR050499">
    <property type="entry name" value="PEP-utilizing_PTS_enzyme"/>
</dbReference>
<evidence type="ECO:0000256" key="1">
    <source>
        <dbReference type="ARBA" id="ARBA00000683"/>
    </source>
</evidence>
<gene>
    <name evidence="24" type="ORF">SAMN05660284_00237</name>
</gene>
<reference evidence="25" key="1">
    <citation type="submission" date="2016-10" db="EMBL/GenBank/DDBJ databases">
        <authorList>
            <person name="Varghese N."/>
            <person name="Submissions S."/>
        </authorList>
    </citation>
    <scope>NUCLEOTIDE SEQUENCE [LARGE SCALE GENOMIC DNA]</scope>
    <source>
        <strain evidence="25">DSM 6150</strain>
    </source>
</reference>
<feature type="domain" description="PEP-utilising enzyme mobile" evidence="21">
    <location>
        <begin position="160"/>
        <end position="231"/>
    </location>
</feature>
<comment type="catalytic activity">
    <reaction evidence="1 17">
        <text>L-histidyl-[protein] + phosphoenolpyruvate = N(pros)-phospho-L-histidyl-[protein] + pyruvate</text>
        <dbReference type="Rhea" id="RHEA:23880"/>
        <dbReference type="Rhea" id="RHEA-COMP:9745"/>
        <dbReference type="Rhea" id="RHEA-COMP:9746"/>
        <dbReference type="ChEBI" id="CHEBI:15361"/>
        <dbReference type="ChEBI" id="CHEBI:29979"/>
        <dbReference type="ChEBI" id="CHEBI:58702"/>
        <dbReference type="ChEBI" id="CHEBI:64837"/>
        <dbReference type="EC" id="2.7.3.9"/>
    </reaction>
</comment>
<dbReference type="GO" id="GO:0005737">
    <property type="term" value="C:cytoplasm"/>
    <property type="evidence" value="ECO:0007669"/>
    <property type="project" value="UniProtKB-SubCell"/>
</dbReference>
<dbReference type="GO" id="GO:0008965">
    <property type="term" value="F:phosphoenolpyruvate-protein phosphotransferase activity"/>
    <property type="evidence" value="ECO:0007669"/>
    <property type="project" value="UniProtKB-EC"/>
</dbReference>
<dbReference type="SUPFAM" id="SSF52009">
    <property type="entry name" value="Phosphohistidine domain"/>
    <property type="match status" value="1"/>
</dbReference>
<dbReference type="AlphaFoldDB" id="A0A1I4VJQ8"/>
<evidence type="ECO:0000256" key="18">
    <source>
        <dbReference type="PIRSR" id="PIRSR000732-1"/>
    </source>
</evidence>
<evidence type="ECO:0000256" key="10">
    <source>
        <dbReference type="ARBA" id="ARBA00022597"/>
    </source>
</evidence>
<feature type="binding site" evidence="20">
    <location>
        <position position="437"/>
    </location>
    <ligand>
        <name>Mg(2+)</name>
        <dbReference type="ChEBI" id="CHEBI:18420"/>
    </ligand>
</feature>
<dbReference type="Pfam" id="PF02896">
    <property type="entry name" value="PEP-utilizers_C"/>
    <property type="match status" value="1"/>
</dbReference>
<feature type="binding site" evidence="19">
    <location>
        <position position="471"/>
    </location>
    <ligand>
        <name>phosphoenolpyruvate</name>
        <dbReference type="ChEBI" id="CHEBI:58702"/>
    </ligand>
</feature>
<protein>
    <recommendedName>
        <fullName evidence="7 17">Phosphoenolpyruvate-protein phosphotransferase</fullName>
        <ecNumber evidence="6 17">2.7.3.9</ecNumber>
    </recommendedName>
    <alternativeName>
        <fullName evidence="16 17">Phosphotransferase system, enzyme I</fullName>
    </alternativeName>
</protein>
<organism evidence="24 25">
    <name type="scientific">Formivibrio citricus</name>
    <dbReference type="NCBI Taxonomy" id="83765"/>
    <lineage>
        <taxon>Bacteria</taxon>
        <taxon>Pseudomonadati</taxon>
        <taxon>Pseudomonadota</taxon>
        <taxon>Betaproteobacteria</taxon>
        <taxon>Neisseriales</taxon>
        <taxon>Chitinibacteraceae</taxon>
        <taxon>Formivibrio</taxon>
    </lineage>
</organism>
<feature type="active site" description="Tele-phosphohistidine intermediate" evidence="18">
    <location>
        <position position="195"/>
    </location>
</feature>
<dbReference type="InterPro" id="IPR024692">
    <property type="entry name" value="PTS_EI"/>
</dbReference>
<dbReference type="InterPro" id="IPR015813">
    <property type="entry name" value="Pyrv/PenolPyrv_kinase-like_dom"/>
</dbReference>
<evidence type="ECO:0000259" key="22">
    <source>
        <dbReference type="Pfam" id="PF02896"/>
    </source>
</evidence>
<keyword evidence="25" id="KW-1185">Reference proteome</keyword>
<dbReference type="Pfam" id="PF05524">
    <property type="entry name" value="PEP-utilisers_N"/>
    <property type="match status" value="1"/>
</dbReference>
<dbReference type="InterPro" id="IPR008731">
    <property type="entry name" value="PTS_EIN"/>
</dbReference>
<dbReference type="NCBIfam" id="TIGR01417">
    <property type="entry name" value="PTS_I_fam"/>
    <property type="match status" value="1"/>
</dbReference>
<evidence type="ECO:0000256" key="6">
    <source>
        <dbReference type="ARBA" id="ARBA00012232"/>
    </source>
</evidence>
<dbReference type="InterPro" id="IPR018274">
    <property type="entry name" value="PEP_util_AS"/>
</dbReference>
<feature type="domain" description="Phosphotransferase system enzyme I N-terminal" evidence="23">
    <location>
        <begin position="7"/>
        <end position="130"/>
    </location>
</feature>
<dbReference type="InterPro" id="IPR036637">
    <property type="entry name" value="Phosphohistidine_dom_sf"/>
</dbReference>
<comment type="similarity">
    <text evidence="5 17">Belongs to the PEP-utilizing enzyme family.</text>
</comment>
<feature type="binding site" evidence="19">
    <location>
        <position position="302"/>
    </location>
    <ligand>
        <name>phosphoenolpyruvate</name>
        <dbReference type="ChEBI" id="CHEBI:58702"/>
    </ligand>
</feature>
<dbReference type="EC" id="2.7.3.9" evidence="6 17"/>
<dbReference type="InterPro" id="IPR008279">
    <property type="entry name" value="PEP-util_enz_mobile_dom"/>
</dbReference>
<evidence type="ECO:0000256" key="3">
    <source>
        <dbReference type="ARBA" id="ARBA00002728"/>
    </source>
</evidence>
<dbReference type="PANTHER" id="PTHR46244:SF3">
    <property type="entry name" value="PHOSPHOENOLPYRUVATE-PROTEIN PHOSPHOTRANSFERASE"/>
    <property type="match status" value="1"/>
</dbReference>
<evidence type="ECO:0000256" key="14">
    <source>
        <dbReference type="ARBA" id="ARBA00022777"/>
    </source>
</evidence>
<evidence type="ECO:0000256" key="11">
    <source>
        <dbReference type="ARBA" id="ARBA00022679"/>
    </source>
</evidence>
<evidence type="ECO:0000256" key="9">
    <source>
        <dbReference type="ARBA" id="ARBA00022490"/>
    </source>
</evidence>
<dbReference type="Gene3D" id="3.20.20.60">
    <property type="entry name" value="Phosphoenolpyruvate-binding domains"/>
    <property type="match status" value="1"/>
</dbReference>
<evidence type="ECO:0000256" key="8">
    <source>
        <dbReference type="ARBA" id="ARBA00022448"/>
    </source>
</evidence>
<keyword evidence="9 17" id="KW-0963">Cytoplasm</keyword>
<feature type="binding site" evidence="20">
    <location>
        <position position="461"/>
    </location>
    <ligand>
        <name>Mg(2+)</name>
        <dbReference type="ChEBI" id="CHEBI:18420"/>
    </ligand>
</feature>
<evidence type="ECO:0000259" key="23">
    <source>
        <dbReference type="Pfam" id="PF05524"/>
    </source>
</evidence>
<dbReference type="PROSITE" id="PS00742">
    <property type="entry name" value="PEP_ENZYMES_2"/>
    <property type="match status" value="1"/>
</dbReference>
<accession>A0A1I4VJQ8</accession>
<dbReference type="Pfam" id="PF00391">
    <property type="entry name" value="PEP-utilizers"/>
    <property type="match status" value="1"/>
</dbReference>
<name>A0A1I4VJQ8_9NEIS</name>
<comment type="cofactor">
    <cofactor evidence="2 17 20">
        <name>Mg(2+)</name>
        <dbReference type="ChEBI" id="CHEBI:18420"/>
    </cofactor>
</comment>
<keyword evidence="10 17" id="KW-0762">Sugar transport</keyword>
<evidence type="ECO:0000313" key="25">
    <source>
        <dbReference type="Proteomes" id="UP000242869"/>
    </source>
</evidence>
<evidence type="ECO:0000256" key="20">
    <source>
        <dbReference type="PIRSR" id="PIRSR000732-3"/>
    </source>
</evidence>
<keyword evidence="12 17" id="KW-0598">Phosphotransferase system</keyword>
<dbReference type="GO" id="GO:0016301">
    <property type="term" value="F:kinase activity"/>
    <property type="evidence" value="ECO:0007669"/>
    <property type="project" value="UniProtKB-KW"/>
</dbReference>
<dbReference type="PIRSF" id="PIRSF000732">
    <property type="entry name" value="PTS_enzyme_I"/>
    <property type="match status" value="1"/>
</dbReference>
<keyword evidence="15 17" id="KW-0460">Magnesium</keyword>
<keyword evidence="11 17" id="KW-0808">Transferase</keyword>